<organism evidence="8 9">
    <name type="scientific">Janthinobacterium psychrotolerans</name>
    <dbReference type="NCBI Taxonomy" id="1747903"/>
    <lineage>
        <taxon>Bacteria</taxon>
        <taxon>Pseudomonadati</taxon>
        <taxon>Pseudomonadota</taxon>
        <taxon>Betaproteobacteria</taxon>
        <taxon>Burkholderiales</taxon>
        <taxon>Oxalobacteraceae</taxon>
        <taxon>Janthinobacterium</taxon>
    </lineage>
</organism>
<dbReference type="PRINTS" id="PR00260">
    <property type="entry name" value="CHEMTRNSDUCR"/>
</dbReference>
<dbReference type="EMBL" id="LOCQ01000056">
    <property type="protein sequence ID" value="OBV38824.1"/>
    <property type="molecule type" value="Genomic_DNA"/>
</dbReference>
<dbReference type="OrthoDB" id="8698080at2"/>
<keyword evidence="2" id="KW-0488">Methylation</keyword>
<evidence type="ECO:0000256" key="1">
    <source>
        <dbReference type="ARBA" id="ARBA00004370"/>
    </source>
</evidence>
<dbReference type="InterPro" id="IPR004089">
    <property type="entry name" value="MCPsignal_dom"/>
</dbReference>
<reference evidence="8 9" key="1">
    <citation type="submission" date="2016-04" db="EMBL/GenBank/DDBJ databases">
        <title>Draft genome sequence of Janthinobacterium psychrotolerans sp. nov., isolated from freshwater sediments in Denmark.</title>
        <authorList>
            <person name="Gong X."/>
            <person name="Skrivergaard S."/>
            <person name="Korsgaard B.S."/>
            <person name="Schreiber L."/>
            <person name="Marshall I.P."/>
            <person name="Finster K."/>
            <person name="Schramm A."/>
        </authorList>
    </citation>
    <scope>NUCLEOTIDE SEQUENCE [LARGE SCALE GENOMIC DNA]</scope>
    <source>
        <strain evidence="8 9">S3-2</strain>
    </source>
</reference>
<dbReference type="InterPro" id="IPR004090">
    <property type="entry name" value="Chemotax_Me-accpt_rcpt"/>
</dbReference>
<gene>
    <name evidence="8" type="ORF">ASR47_1007140</name>
</gene>
<keyword evidence="5" id="KW-0812">Transmembrane</keyword>
<dbReference type="CDD" id="cd11386">
    <property type="entry name" value="MCP_signal"/>
    <property type="match status" value="1"/>
</dbReference>
<dbReference type="GO" id="GO:0006935">
    <property type="term" value="P:chemotaxis"/>
    <property type="evidence" value="ECO:0007669"/>
    <property type="project" value="InterPro"/>
</dbReference>
<evidence type="ECO:0000256" key="4">
    <source>
        <dbReference type="PROSITE-ProRule" id="PRU00284"/>
    </source>
</evidence>
<dbReference type="PATRIC" id="fig|1747903.4.peg.2384"/>
<dbReference type="GO" id="GO:0005886">
    <property type="term" value="C:plasma membrane"/>
    <property type="evidence" value="ECO:0007669"/>
    <property type="project" value="TreeGrafter"/>
</dbReference>
<sequence length="486" mass="50662">MSIKTKIWALPVISTVVFALGLAVSTSLVLDARKSIHNTESVDYPVLDATKTLTLDIGAIADGLRDAVAEGDKNRLSQIPQQAAKVRVNLKKIGELGGQGAGAERLSAEFEAYLTPALRSARIMLEIEEGDPQAAVASMQSALKTLNADLVTTNEDARKRFSAGIVQSDTVVGRVLYSSIAVALVVIATLSGASFFVVRTIWQQLGGEPEYTREIARAVADGDLSMHIETDPKDLGSLLLALKEMREKLGGMVAEIKSSAETINVASEEIAAGNADLAARTESQAGSVDQTSRSMQTLTVTVRENADNANQANSLALTASTIATKGGDLVQQVVATMGAINGSSTKIVEIISVIDGIAFQTNILALNAAVEAARAGEQGRGFAVVASEVRNLAQRSASAAKEIKELIGDSVAKIGVGSRLVDEAGVTMGDIVDSVKKVANIMSDITAATKEQTGGIESIGQAIASIDGMTQQNSAQLAAASPSDWE</sequence>
<evidence type="ECO:0000256" key="3">
    <source>
        <dbReference type="ARBA" id="ARBA00029447"/>
    </source>
</evidence>
<dbReference type="Gene3D" id="1.10.287.950">
    <property type="entry name" value="Methyl-accepting chemotaxis protein"/>
    <property type="match status" value="1"/>
</dbReference>
<evidence type="ECO:0000256" key="5">
    <source>
        <dbReference type="SAM" id="Phobius"/>
    </source>
</evidence>
<dbReference type="FunFam" id="1.10.287.950:FF:000001">
    <property type="entry name" value="Methyl-accepting chemotaxis sensory transducer"/>
    <property type="match status" value="1"/>
</dbReference>
<dbReference type="SMART" id="SM00283">
    <property type="entry name" value="MA"/>
    <property type="match status" value="1"/>
</dbReference>
<feature type="domain" description="Methyl-accepting transducer" evidence="6">
    <location>
        <begin position="259"/>
        <end position="481"/>
    </location>
</feature>
<evidence type="ECO:0000256" key="2">
    <source>
        <dbReference type="ARBA" id="ARBA00022481"/>
    </source>
</evidence>
<dbReference type="STRING" id="1747903.ASR47_1007140"/>
<dbReference type="InterPro" id="IPR003660">
    <property type="entry name" value="HAMP_dom"/>
</dbReference>
<comment type="subcellular location">
    <subcellularLocation>
        <location evidence="1">Membrane</location>
    </subcellularLocation>
</comment>
<feature type="domain" description="HAMP" evidence="7">
    <location>
        <begin position="213"/>
        <end position="254"/>
    </location>
</feature>
<dbReference type="PROSITE" id="PS50111">
    <property type="entry name" value="CHEMOTAXIS_TRANSDUC_2"/>
    <property type="match status" value="1"/>
</dbReference>
<comment type="caution">
    <text evidence="8">The sequence shown here is derived from an EMBL/GenBank/DDBJ whole genome shotgun (WGS) entry which is preliminary data.</text>
</comment>
<comment type="similarity">
    <text evidence="3">Belongs to the methyl-accepting chemotaxis (MCP) protein family.</text>
</comment>
<dbReference type="RefSeq" id="WP_065308540.1">
    <property type="nucleotide sequence ID" value="NZ_LOCQ01000056.1"/>
</dbReference>
<evidence type="ECO:0000259" key="7">
    <source>
        <dbReference type="PROSITE" id="PS50885"/>
    </source>
</evidence>
<keyword evidence="4" id="KW-0807">Transducer</keyword>
<proteinExistence type="inferred from homology"/>
<evidence type="ECO:0000313" key="9">
    <source>
        <dbReference type="Proteomes" id="UP000092713"/>
    </source>
</evidence>
<dbReference type="GO" id="GO:0004888">
    <property type="term" value="F:transmembrane signaling receptor activity"/>
    <property type="evidence" value="ECO:0007669"/>
    <property type="project" value="InterPro"/>
</dbReference>
<dbReference type="PANTHER" id="PTHR43531:SF14">
    <property type="entry name" value="METHYL-ACCEPTING CHEMOTAXIS PROTEIN I-RELATED"/>
    <property type="match status" value="1"/>
</dbReference>
<protein>
    <submittedName>
        <fullName evidence="8">Methyl-accepting chemotaxis protein</fullName>
    </submittedName>
</protein>
<dbReference type="PANTHER" id="PTHR43531">
    <property type="entry name" value="PROTEIN ICFG"/>
    <property type="match status" value="1"/>
</dbReference>
<evidence type="ECO:0000259" key="6">
    <source>
        <dbReference type="PROSITE" id="PS50111"/>
    </source>
</evidence>
<dbReference type="GO" id="GO:0007165">
    <property type="term" value="P:signal transduction"/>
    <property type="evidence" value="ECO:0007669"/>
    <property type="project" value="UniProtKB-KW"/>
</dbReference>
<dbReference type="AlphaFoldDB" id="A0A1A7C1E5"/>
<evidence type="ECO:0000313" key="8">
    <source>
        <dbReference type="EMBL" id="OBV38824.1"/>
    </source>
</evidence>
<dbReference type="Pfam" id="PF00015">
    <property type="entry name" value="MCPsignal"/>
    <property type="match status" value="1"/>
</dbReference>
<dbReference type="InterPro" id="IPR051310">
    <property type="entry name" value="MCP_chemotaxis"/>
</dbReference>
<keyword evidence="5" id="KW-1133">Transmembrane helix</keyword>
<dbReference type="PROSITE" id="PS50885">
    <property type="entry name" value="HAMP"/>
    <property type="match status" value="1"/>
</dbReference>
<keyword evidence="5" id="KW-0472">Membrane</keyword>
<keyword evidence="9" id="KW-1185">Reference proteome</keyword>
<feature type="transmembrane region" description="Helical" evidence="5">
    <location>
        <begin position="175"/>
        <end position="198"/>
    </location>
</feature>
<dbReference type="SUPFAM" id="SSF58104">
    <property type="entry name" value="Methyl-accepting chemotaxis protein (MCP) signaling domain"/>
    <property type="match status" value="1"/>
</dbReference>
<name>A0A1A7C1E5_9BURK</name>
<accession>A0A1A7C1E5</accession>
<dbReference type="Proteomes" id="UP000092713">
    <property type="component" value="Unassembled WGS sequence"/>
</dbReference>